<dbReference type="EMBL" id="JBBWWR010000014">
    <property type="protein sequence ID" value="KAK8952926.1"/>
    <property type="molecule type" value="Genomic_DNA"/>
</dbReference>
<sequence length="51" mass="5339">MVGEQRGRTRDGDEGGSREQGIIGGGLKTVRGFSDLTSSPTSSTPTLIFLI</sequence>
<reference evidence="2 3" key="1">
    <citation type="journal article" date="2022" name="Nat. Plants">
        <title>Genomes of leafy and leafless Platanthera orchids illuminate the evolution of mycoheterotrophy.</title>
        <authorList>
            <person name="Li M.H."/>
            <person name="Liu K.W."/>
            <person name="Li Z."/>
            <person name="Lu H.C."/>
            <person name="Ye Q.L."/>
            <person name="Zhang D."/>
            <person name="Wang J.Y."/>
            <person name="Li Y.F."/>
            <person name="Zhong Z.M."/>
            <person name="Liu X."/>
            <person name="Yu X."/>
            <person name="Liu D.K."/>
            <person name="Tu X.D."/>
            <person name="Liu B."/>
            <person name="Hao Y."/>
            <person name="Liao X.Y."/>
            <person name="Jiang Y.T."/>
            <person name="Sun W.H."/>
            <person name="Chen J."/>
            <person name="Chen Y.Q."/>
            <person name="Ai Y."/>
            <person name="Zhai J.W."/>
            <person name="Wu S.S."/>
            <person name="Zhou Z."/>
            <person name="Hsiao Y.Y."/>
            <person name="Wu W.L."/>
            <person name="Chen Y.Y."/>
            <person name="Lin Y.F."/>
            <person name="Hsu J.L."/>
            <person name="Li C.Y."/>
            <person name="Wang Z.W."/>
            <person name="Zhao X."/>
            <person name="Zhong W.Y."/>
            <person name="Ma X.K."/>
            <person name="Ma L."/>
            <person name="Huang J."/>
            <person name="Chen G.Z."/>
            <person name="Huang M.Z."/>
            <person name="Huang L."/>
            <person name="Peng D.H."/>
            <person name="Luo Y.B."/>
            <person name="Zou S.Q."/>
            <person name="Chen S.P."/>
            <person name="Lan S."/>
            <person name="Tsai W.C."/>
            <person name="Van de Peer Y."/>
            <person name="Liu Z.J."/>
        </authorList>
    </citation>
    <scope>NUCLEOTIDE SEQUENCE [LARGE SCALE GENOMIC DNA]</scope>
    <source>
        <strain evidence="2">Lor288</strain>
    </source>
</reference>
<gene>
    <name evidence="2" type="ORF">KSP40_PGU018301</name>
</gene>
<protein>
    <recommendedName>
        <fullName evidence="4">Photosystem II subunit H</fullName>
    </recommendedName>
</protein>
<evidence type="ECO:0000256" key="1">
    <source>
        <dbReference type="SAM" id="MobiDB-lite"/>
    </source>
</evidence>
<feature type="compositionally biased region" description="Low complexity" evidence="1">
    <location>
        <begin position="37"/>
        <end position="51"/>
    </location>
</feature>
<organism evidence="2 3">
    <name type="scientific">Platanthera guangdongensis</name>
    <dbReference type="NCBI Taxonomy" id="2320717"/>
    <lineage>
        <taxon>Eukaryota</taxon>
        <taxon>Viridiplantae</taxon>
        <taxon>Streptophyta</taxon>
        <taxon>Embryophyta</taxon>
        <taxon>Tracheophyta</taxon>
        <taxon>Spermatophyta</taxon>
        <taxon>Magnoliopsida</taxon>
        <taxon>Liliopsida</taxon>
        <taxon>Asparagales</taxon>
        <taxon>Orchidaceae</taxon>
        <taxon>Orchidoideae</taxon>
        <taxon>Orchideae</taxon>
        <taxon>Orchidinae</taxon>
        <taxon>Platanthera</taxon>
    </lineage>
</organism>
<evidence type="ECO:0000313" key="3">
    <source>
        <dbReference type="Proteomes" id="UP001412067"/>
    </source>
</evidence>
<feature type="compositionally biased region" description="Basic and acidic residues" evidence="1">
    <location>
        <begin position="1"/>
        <end position="17"/>
    </location>
</feature>
<keyword evidence="3" id="KW-1185">Reference proteome</keyword>
<comment type="caution">
    <text evidence="2">The sequence shown here is derived from an EMBL/GenBank/DDBJ whole genome shotgun (WGS) entry which is preliminary data.</text>
</comment>
<dbReference type="Proteomes" id="UP001412067">
    <property type="component" value="Unassembled WGS sequence"/>
</dbReference>
<evidence type="ECO:0008006" key="4">
    <source>
        <dbReference type="Google" id="ProtNLM"/>
    </source>
</evidence>
<proteinExistence type="predicted"/>
<feature type="region of interest" description="Disordered" evidence="1">
    <location>
        <begin position="1"/>
        <end position="51"/>
    </location>
</feature>
<accession>A0ABR2LXH3</accession>
<evidence type="ECO:0000313" key="2">
    <source>
        <dbReference type="EMBL" id="KAK8952926.1"/>
    </source>
</evidence>
<name>A0ABR2LXH3_9ASPA</name>